<dbReference type="PANTHER" id="PTHR43084">
    <property type="entry name" value="PERSULFIDE DIOXYGENASE ETHE1"/>
    <property type="match status" value="1"/>
</dbReference>
<dbReference type="Pfam" id="PF00581">
    <property type="entry name" value="Rhodanese"/>
    <property type="match status" value="2"/>
</dbReference>
<gene>
    <name evidence="3" type="ORF">GWC95_01555</name>
</gene>
<dbReference type="CDD" id="cd07724">
    <property type="entry name" value="POD-like_MBL-fold"/>
    <property type="match status" value="1"/>
</dbReference>
<dbReference type="Proteomes" id="UP000753802">
    <property type="component" value="Unassembled WGS sequence"/>
</dbReference>
<dbReference type="Gene3D" id="3.40.250.10">
    <property type="entry name" value="Rhodanese-like domain"/>
    <property type="match status" value="2"/>
</dbReference>
<dbReference type="InterPro" id="IPR036866">
    <property type="entry name" value="RibonucZ/Hydroxyglut_hydro"/>
</dbReference>
<dbReference type="InterPro" id="IPR001279">
    <property type="entry name" value="Metallo-B-lactamas"/>
</dbReference>
<protein>
    <submittedName>
        <fullName evidence="3">MBL fold metallo-hydrolase</fullName>
    </submittedName>
</protein>
<accession>A0ABW9ZU32</accession>
<dbReference type="PANTHER" id="PTHR43084:SF1">
    <property type="entry name" value="PERSULFIDE DIOXYGENASE ETHE1, MITOCHONDRIAL"/>
    <property type="match status" value="1"/>
</dbReference>
<dbReference type="Gene3D" id="3.60.15.10">
    <property type="entry name" value="Ribonuclease Z/Hydroxyacylglutathione hydrolase-like"/>
    <property type="match status" value="1"/>
</dbReference>
<sequence>MFIKQLYTGCISEAAYYIESDGIAAIVDPMRDIEEYLVLAKERNATIKYIFETHFHADFVSGHLDLAAATGATIVYGPLTNTKFPVHVAKDGELFPIGKLQMEVVHTPGHTLESSCFLLKDETGKDRAIFTGDTLFVGDVGRPDLAQKGNEITVEDLAGMMYDSLQSKIIPLADDVTVYPAHGAGSSCGKNIGPETYSTIGEQKQTNYALQPQTKDEFIKAVTDGLTAPPQYFPINAMINKEGYESLDAVLEKGLQPLPVAVFKERSNEENTIVLDTRNASTFTAGFLPGSVSIGLDGRFAEWAGSLLPFDKKMILVTEKGKEKETIVRLARVGFDKIEGYLDGGFEAWQSANEPIDMVIDVDADELAMDIPFDQNLVILDVRKESEYANGHIKDAINIPLTDLTDPGSMADLDDKHNIYVHCAGGYRSVIASSLLKKQGIHNIRNVVGGWSKIKELPDKFSIEKDGQNIEQPAANAE</sequence>
<dbReference type="SMART" id="SM00849">
    <property type="entry name" value="Lactamase_B"/>
    <property type="match status" value="1"/>
</dbReference>
<evidence type="ECO:0000259" key="2">
    <source>
        <dbReference type="PROSITE" id="PS50206"/>
    </source>
</evidence>
<dbReference type="SMART" id="SM00450">
    <property type="entry name" value="RHOD"/>
    <property type="match status" value="2"/>
</dbReference>
<dbReference type="SUPFAM" id="SSF52821">
    <property type="entry name" value="Rhodanese/Cell cycle control phosphatase"/>
    <property type="match status" value="2"/>
</dbReference>
<name>A0ABW9ZU32_9BACT</name>
<dbReference type="PROSITE" id="PS50206">
    <property type="entry name" value="RHODANESE_3"/>
    <property type="match status" value="2"/>
</dbReference>
<comment type="caution">
    <text evidence="3">The sequence shown here is derived from an EMBL/GenBank/DDBJ whole genome shotgun (WGS) entry which is preliminary data.</text>
</comment>
<dbReference type="Pfam" id="PF00753">
    <property type="entry name" value="Lactamase_B"/>
    <property type="match status" value="1"/>
</dbReference>
<dbReference type="InterPro" id="IPR001763">
    <property type="entry name" value="Rhodanese-like_dom"/>
</dbReference>
<dbReference type="InterPro" id="IPR051682">
    <property type="entry name" value="Mito_Persulfide_Diox"/>
</dbReference>
<dbReference type="InterPro" id="IPR044528">
    <property type="entry name" value="POD-like_MBL-fold"/>
</dbReference>
<keyword evidence="4" id="KW-1185">Reference proteome</keyword>
<evidence type="ECO:0000313" key="3">
    <source>
        <dbReference type="EMBL" id="NCI48590.1"/>
    </source>
</evidence>
<dbReference type="SUPFAM" id="SSF56281">
    <property type="entry name" value="Metallo-hydrolase/oxidoreductase"/>
    <property type="match status" value="1"/>
</dbReference>
<feature type="domain" description="Rhodanese" evidence="2">
    <location>
        <begin position="373"/>
        <end position="463"/>
    </location>
</feature>
<dbReference type="EMBL" id="JAACJS010000002">
    <property type="protein sequence ID" value="NCI48590.1"/>
    <property type="molecule type" value="Genomic_DNA"/>
</dbReference>
<feature type="domain" description="Rhodanese" evidence="2">
    <location>
        <begin position="268"/>
        <end position="358"/>
    </location>
</feature>
<reference evidence="3 4" key="1">
    <citation type="submission" date="2020-01" db="EMBL/GenBank/DDBJ databases">
        <title>Genome analysis.</title>
        <authorList>
            <person name="Wu S."/>
            <person name="Wang G."/>
        </authorList>
    </citation>
    <scope>NUCLEOTIDE SEQUENCE [LARGE SCALE GENOMIC DNA]</scope>
    <source>
        <strain evidence="3 4">SYL130</strain>
    </source>
</reference>
<dbReference type="CDD" id="cd00158">
    <property type="entry name" value="RHOD"/>
    <property type="match status" value="2"/>
</dbReference>
<dbReference type="InterPro" id="IPR036873">
    <property type="entry name" value="Rhodanese-like_dom_sf"/>
</dbReference>
<organism evidence="3 4">
    <name type="scientific">Sediminibacterium roseum</name>
    <dbReference type="NCBI Taxonomy" id="1978412"/>
    <lineage>
        <taxon>Bacteria</taxon>
        <taxon>Pseudomonadati</taxon>
        <taxon>Bacteroidota</taxon>
        <taxon>Chitinophagia</taxon>
        <taxon>Chitinophagales</taxon>
        <taxon>Chitinophagaceae</taxon>
        <taxon>Sediminibacterium</taxon>
    </lineage>
</organism>
<dbReference type="RefSeq" id="WP_161816911.1">
    <property type="nucleotide sequence ID" value="NZ_JAACJS010000002.1"/>
</dbReference>
<evidence type="ECO:0000256" key="1">
    <source>
        <dbReference type="ARBA" id="ARBA00022723"/>
    </source>
</evidence>
<proteinExistence type="predicted"/>
<evidence type="ECO:0000313" key="4">
    <source>
        <dbReference type="Proteomes" id="UP000753802"/>
    </source>
</evidence>
<keyword evidence="1" id="KW-0479">Metal-binding</keyword>